<evidence type="ECO:0000313" key="3">
    <source>
        <dbReference type="Proteomes" id="UP000692954"/>
    </source>
</evidence>
<sequence>MNQIQEEEFVALSRQQANQFIPSLESAYYGLVLQGKYLPKLNSSIITSEYLLGVLFESYYVPQVEEINIGVLLKPIKKLELIDELLKIQMNGQKWGIDLKHTPNKEWIVNVLKTLKPDHFIFKTETEIGKFDMKKFTNEQIAKIKELDLSMDKKSNVRRFFRISKEKQIELEKQRQIIKKQALLQKTKRKKSQIDECNKDIVQIEEKVTNIQNK</sequence>
<name>A0A8S1NN89_9CILI</name>
<dbReference type="EMBL" id="CAJJDN010000052">
    <property type="protein sequence ID" value="CAD8088074.1"/>
    <property type="molecule type" value="Genomic_DNA"/>
</dbReference>
<organism evidence="2 3">
    <name type="scientific">Paramecium sonneborni</name>
    <dbReference type="NCBI Taxonomy" id="65129"/>
    <lineage>
        <taxon>Eukaryota</taxon>
        <taxon>Sar</taxon>
        <taxon>Alveolata</taxon>
        <taxon>Ciliophora</taxon>
        <taxon>Intramacronucleata</taxon>
        <taxon>Oligohymenophorea</taxon>
        <taxon>Peniculida</taxon>
        <taxon>Parameciidae</taxon>
        <taxon>Paramecium</taxon>
    </lineage>
</organism>
<protein>
    <submittedName>
        <fullName evidence="2">Uncharacterized protein</fullName>
    </submittedName>
</protein>
<comment type="caution">
    <text evidence="2">The sequence shown here is derived from an EMBL/GenBank/DDBJ whole genome shotgun (WGS) entry which is preliminary data.</text>
</comment>
<accession>A0A8S1NN89</accession>
<dbReference type="AlphaFoldDB" id="A0A8S1NN89"/>
<keyword evidence="1" id="KW-0175">Coiled coil</keyword>
<proteinExistence type="predicted"/>
<gene>
    <name evidence="2" type="ORF">PSON_ATCC_30995.1.T0520167</name>
</gene>
<dbReference type="Proteomes" id="UP000692954">
    <property type="component" value="Unassembled WGS sequence"/>
</dbReference>
<feature type="coiled-coil region" evidence="1">
    <location>
        <begin position="187"/>
        <end position="214"/>
    </location>
</feature>
<evidence type="ECO:0000256" key="1">
    <source>
        <dbReference type="SAM" id="Coils"/>
    </source>
</evidence>
<evidence type="ECO:0000313" key="2">
    <source>
        <dbReference type="EMBL" id="CAD8088074.1"/>
    </source>
</evidence>
<dbReference type="OrthoDB" id="317735at2759"/>
<keyword evidence="3" id="KW-1185">Reference proteome</keyword>
<reference evidence="2" key="1">
    <citation type="submission" date="2021-01" db="EMBL/GenBank/DDBJ databases">
        <authorList>
            <consortium name="Genoscope - CEA"/>
            <person name="William W."/>
        </authorList>
    </citation>
    <scope>NUCLEOTIDE SEQUENCE</scope>
</reference>